<dbReference type="InterPro" id="IPR039418">
    <property type="entry name" value="LexA-like"/>
</dbReference>
<feature type="active site" description="For autocatalytic cleavage activity" evidence="12">
    <location>
        <position position="179"/>
    </location>
</feature>
<dbReference type="InterPro" id="IPR006197">
    <property type="entry name" value="Peptidase_S24_LexA"/>
</dbReference>
<dbReference type="InterPro" id="IPR036388">
    <property type="entry name" value="WH-like_DNA-bd_sf"/>
</dbReference>
<dbReference type="Pfam" id="PF01726">
    <property type="entry name" value="LexA_DNA_bind"/>
    <property type="match status" value="1"/>
</dbReference>
<dbReference type="HAMAP" id="MF_00015">
    <property type="entry name" value="LexA"/>
    <property type="match status" value="1"/>
</dbReference>
<dbReference type="PANTHER" id="PTHR33516">
    <property type="entry name" value="LEXA REPRESSOR"/>
    <property type="match status" value="1"/>
</dbReference>
<comment type="subunit">
    <text evidence="12">Homodimer.</text>
</comment>
<evidence type="ECO:0000313" key="18">
    <source>
        <dbReference type="Proteomes" id="UP000032671"/>
    </source>
</evidence>
<comment type="similarity">
    <text evidence="1 12 13">Belongs to the peptidase S24 family.</text>
</comment>
<evidence type="ECO:0000256" key="9">
    <source>
        <dbReference type="ARBA" id="ARBA00023163"/>
    </source>
</evidence>
<dbReference type="RefSeq" id="WP_048839336.1">
    <property type="nucleotide sequence ID" value="NZ_BAMV01000018.1"/>
</dbReference>
<evidence type="ECO:0000256" key="2">
    <source>
        <dbReference type="ARBA" id="ARBA00022491"/>
    </source>
</evidence>
<proteinExistence type="inferred from homology"/>
<dbReference type="CDD" id="cd06529">
    <property type="entry name" value="S24_LexA-like"/>
    <property type="match status" value="1"/>
</dbReference>
<dbReference type="InterPro" id="IPR050077">
    <property type="entry name" value="LexA_repressor"/>
</dbReference>
<evidence type="ECO:0000256" key="3">
    <source>
        <dbReference type="ARBA" id="ARBA00022705"/>
    </source>
</evidence>
<dbReference type="GO" id="GO:0006508">
    <property type="term" value="P:proteolysis"/>
    <property type="evidence" value="ECO:0007669"/>
    <property type="project" value="InterPro"/>
</dbReference>
<keyword evidence="10 12" id="KW-0234">DNA repair</keyword>
<dbReference type="InterPro" id="IPR006199">
    <property type="entry name" value="LexA_DNA-bd_dom"/>
</dbReference>
<keyword evidence="19" id="KW-1185">Reference proteome</keyword>
<evidence type="ECO:0000313" key="17">
    <source>
        <dbReference type="EMBL" id="GEL57804.1"/>
    </source>
</evidence>
<dbReference type="AlphaFoldDB" id="A0A0D6N5L0"/>
<evidence type="ECO:0000256" key="11">
    <source>
        <dbReference type="ARBA" id="ARBA00023236"/>
    </source>
</evidence>
<protein>
    <recommendedName>
        <fullName evidence="12">LexA repressor</fullName>
        <ecNumber evidence="12">3.4.21.88</ecNumber>
    </recommendedName>
</protein>
<dbReference type="NCBIfam" id="TIGR00498">
    <property type="entry name" value="lexA"/>
    <property type="match status" value="1"/>
</dbReference>
<evidence type="ECO:0000256" key="8">
    <source>
        <dbReference type="ARBA" id="ARBA00023125"/>
    </source>
</evidence>
<dbReference type="SUPFAM" id="SSF51306">
    <property type="entry name" value="LexA/Signal peptidase"/>
    <property type="match status" value="1"/>
</dbReference>
<name>A0A0D6N5L0_9PROT</name>
<dbReference type="EMBL" id="BJVU01000001">
    <property type="protein sequence ID" value="GEL57804.1"/>
    <property type="molecule type" value="Genomic_DNA"/>
</dbReference>
<dbReference type="STRING" id="1231339.Abci_018_172"/>
<evidence type="ECO:0000256" key="4">
    <source>
        <dbReference type="ARBA" id="ARBA00022763"/>
    </source>
</evidence>
<keyword evidence="8 12" id="KW-0238">DNA-binding</keyword>
<accession>A0A0D6N5L0</accession>
<evidence type="ECO:0000256" key="6">
    <source>
        <dbReference type="ARBA" id="ARBA00022813"/>
    </source>
</evidence>
<keyword evidence="9 12" id="KW-0804">Transcription</keyword>
<evidence type="ECO:0000313" key="16">
    <source>
        <dbReference type="EMBL" id="GAN61302.1"/>
    </source>
</evidence>
<reference evidence="16 18" key="1">
    <citation type="submission" date="2012-11" db="EMBL/GenBank/DDBJ databases">
        <title>Whole genome sequence of Acetobacter cibinongensis 4H-1.</title>
        <authorList>
            <person name="Azuma Y."/>
            <person name="Higashiura N."/>
            <person name="Hirakawa H."/>
            <person name="Matsushita K."/>
        </authorList>
    </citation>
    <scope>NUCLEOTIDE SEQUENCE [LARGE SCALE GENOMIC DNA]</scope>
    <source>
        <strain evidence="16 18">4H-1</strain>
    </source>
</reference>
<evidence type="ECO:0000259" key="14">
    <source>
        <dbReference type="Pfam" id="PF00717"/>
    </source>
</evidence>
<dbReference type="GO" id="GO:0045892">
    <property type="term" value="P:negative regulation of DNA-templated transcription"/>
    <property type="evidence" value="ECO:0007669"/>
    <property type="project" value="UniProtKB-UniRule"/>
</dbReference>
<evidence type="ECO:0000256" key="13">
    <source>
        <dbReference type="RuleBase" id="RU003991"/>
    </source>
</evidence>
<evidence type="ECO:0000256" key="1">
    <source>
        <dbReference type="ARBA" id="ARBA00007484"/>
    </source>
</evidence>
<evidence type="ECO:0000259" key="15">
    <source>
        <dbReference type="Pfam" id="PF01726"/>
    </source>
</evidence>
<dbReference type="GO" id="GO:0006260">
    <property type="term" value="P:DNA replication"/>
    <property type="evidence" value="ECO:0007669"/>
    <property type="project" value="UniProtKB-UniRule"/>
</dbReference>
<dbReference type="Gene3D" id="2.10.109.10">
    <property type="entry name" value="Umud Fragment, subunit A"/>
    <property type="match status" value="1"/>
</dbReference>
<keyword evidence="2 12" id="KW-0678">Repressor</keyword>
<dbReference type="GO" id="GO:0009432">
    <property type="term" value="P:SOS response"/>
    <property type="evidence" value="ECO:0007669"/>
    <property type="project" value="UniProtKB-UniRule"/>
</dbReference>
<feature type="DNA-binding region" description="H-T-H motif" evidence="12">
    <location>
        <begin position="26"/>
        <end position="46"/>
    </location>
</feature>
<keyword evidence="6 12" id="KW-0068">Autocatalytic cleavage</keyword>
<dbReference type="SUPFAM" id="SSF46785">
    <property type="entry name" value="Winged helix' DNA-binding domain"/>
    <property type="match status" value="1"/>
</dbReference>
<comment type="catalytic activity">
    <reaction evidence="12">
        <text>Hydrolysis of Ala-|-Gly bond in repressor LexA.</text>
        <dbReference type="EC" id="3.4.21.88"/>
    </reaction>
</comment>
<feature type="domain" description="Peptidase S24/S26A/S26B/S26C" evidence="14">
    <location>
        <begin position="99"/>
        <end position="213"/>
    </location>
</feature>
<dbReference type="GO" id="GO:0003677">
    <property type="term" value="F:DNA binding"/>
    <property type="evidence" value="ECO:0007669"/>
    <property type="project" value="UniProtKB-UniRule"/>
</dbReference>
<keyword evidence="7 12" id="KW-0805">Transcription regulation</keyword>
<dbReference type="Proteomes" id="UP000321891">
    <property type="component" value="Unassembled WGS sequence"/>
</dbReference>
<feature type="domain" description="LexA repressor DNA-binding" evidence="15">
    <location>
        <begin position="2"/>
        <end position="63"/>
    </location>
</feature>
<keyword evidence="4 12" id="KW-0227">DNA damage</keyword>
<dbReference type="EC" id="3.4.21.88" evidence="12"/>
<dbReference type="InterPro" id="IPR036390">
    <property type="entry name" value="WH_DNA-bd_sf"/>
</dbReference>
<evidence type="ECO:0000256" key="10">
    <source>
        <dbReference type="ARBA" id="ARBA00023204"/>
    </source>
</evidence>
<dbReference type="PRINTS" id="PR00726">
    <property type="entry name" value="LEXASERPTASE"/>
</dbReference>
<feature type="site" description="Cleavage; by autolysis" evidence="12">
    <location>
        <begin position="106"/>
        <end position="107"/>
    </location>
</feature>
<dbReference type="InterPro" id="IPR036286">
    <property type="entry name" value="LexA/Signal_pep-like_sf"/>
</dbReference>
<gene>
    <name evidence="12 17" type="primary">lexA</name>
    <name evidence="16" type="ORF">Abci_018_172</name>
    <name evidence="17" type="ORF">ACI01nite_04060</name>
</gene>
<dbReference type="PANTHER" id="PTHR33516:SF2">
    <property type="entry name" value="LEXA REPRESSOR-RELATED"/>
    <property type="match status" value="1"/>
</dbReference>
<evidence type="ECO:0000313" key="19">
    <source>
        <dbReference type="Proteomes" id="UP000321891"/>
    </source>
</evidence>
<dbReference type="EMBL" id="BAMV01000018">
    <property type="protein sequence ID" value="GAN61302.1"/>
    <property type="molecule type" value="Genomic_DNA"/>
</dbReference>
<comment type="function">
    <text evidence="12">Represses a number of genes involved in the response to DNA damage (SOS response), including recA and lexA. In the presence of single-stranded DNA, RecA interacts with LexA causing an autocatalytic cleavage which disrupts the DNA-binding part of LexA, leading to derepression of the SOS regulon and eventually DNA repair.</text>
</comment>
<accession>A0A6N3SL24</accession>
<dbReference type="FunFam" id="2.10.109.10:FF:000001">
    <property type="entry name" value="LexA repressor"/>
    <property type="match status" value="1"/>
</dbReference>
<dbReference type="GO" id="GO:0004252">
    <property type="term" value="F:serine-type endopeptidase activity"/>
    <property type="evidence" value="ECO:0007669"/>
    <property type="project" value="UniProtKB-UniRule"/>
</dbReference>
<organism evidence="16 18">
    <name type="scientific">Acetobacter cibinongensis</name>
    <dbReference type="NCBI Taxonomy" id="146475"/>
    <lineage>
        <taxon>Bacteria</taxon>
        <taxon>Pseudomonadati</taxon>
        <taxon>Pseudomonadota</taxon>
        <taxon>Alphaproteobacteria</taxon>
        <taxon>Acetobacterales</taxon>
        <taxon>Acetobacteraceae</taxon>
        <taxon>Acetobacter</taxon>
    </lineage>
</organism>
<dbReference type="Proteomes" id="UP000032671">
    <property type="component" value="Unassembled WGS sequence"/>
</dbReference>
<dbReference type="InterPro" id="IPR015927">
    <property type="entry name" value="Peptidase_S24_S26A/B/C"/>
</dbReference>
<sequence>MLTRKQHKLLLFIDSHLKQTGFSPSFDEMKEAMGLRSKSGIHRLISGLEERGFLRRHHHRARALEVIQLPEMTDPTENLPSNVIRGDFSRSSAPPHKIPLYGRIAAGLPIEALSDTTAFLDIPAELTGTGDYYALEVAGDSMIEAGIMDGDYVIIKRTNTVENGQIVVALIDDNDVTLKRLRRKGKAIALEAANPNYETRIVPAERLKIQGRLAALIRRYH</sequence>
<dbReference type="GO" id="GO:0006281">
    <property type="term" value="P:DNA repair"/>
    <property type="evidence" value="ECO:0007669"/>
    <property type="project" value="UniProtKB-UniRule"/>
</dbReference>
<dbReference type="Pfam" id="PF00717">
    <property type="entry name" value="Peptidase_S24"/>
    <property type="match status" value="1"/>
</dbReference>
<comment type="caution">
    <text evidence="16">The sequence shown here is derived from an EMBL/GenBank/DDBJ whole genome shotgun (WGS) entry which is preliminary data.</text>
</comment>
<dbReference type="Gene3D" id="1.10.10.10">
    <property type="entry name" value="Winged helix-like DNA-binding domain superfamily/Winged helix DNA-binding domain"/>
    <property type="match status" value="1"/>
</dbReference>
<evidence type="ECO:0000256" key="7">
    <source>
        <dbReference type="ARBA" id="ARBA00023015"/>
    </source>
</evidence>
<feature type="active site" description="For autocatalytic cleavage activity" evidence="12">
    <location>
        <position position="141"/>
    </location>
</feature>
<keyword evidence="5 12" id="KW-0378">Hydrolase</keyword>
<keyword evidence="3 12" id="KW-0235">DNA replication</keyword>
<keyword evidence="11 12" id="KW-0742">SOS response</keyword>
<dbReference type="InterPro" id="IPR006200">
    <property type="entry name" value="LexA"/>
</dbReference>
<evidence type="ECO:0000256" key="12">
    <source>
        <dbReference type="HAMAP-Rule" id="MF_00015"/>
    </source>
</evidence>
<reference evidence="17 19" key="2">
    <citation type="submission" date="2019-07" db="EMBL/GenBank/DDBJ databases">
        <title>Whole genome shotgun sequence of Acetobacter cibinongensis NBRC 16605.</title>
        <authorList>
            <person name="Hosoyama A."/>
            <person name="Uohara A."/>
            <person name="Ohji S."/>
            <person name="Ichikawa N."/>
        </authorList>
    </citation>
    <scope>NUCLEOTIDE SEQUENCE [LARGE SCALE GENOMIC DNA]</scope>
    <source>
        <strain evidence="17 19">NBRC 16605</strain>
    </source>
</reference>
<evidence type="ECO:0000256" key="5">
    <source>
        <dbReference type="ARBA" id="ARBA00022801"/>
    </source>
</evidence>